<sequence length="118" mass="12015">QADIGVAMGAAGSPAAIETADIALMADKLPRLPYALGLAQRTVRTMRVNIAIALATVAILLVGVLLGGVTMSIGMLVHEASVLLVIAIAMLLLRPTLKEGKDQAEVSTADAAKEALSA</sequence>
<keyword evidence="2" id="KW-0472">Membrane</keyword>
<feature type="non-terminal residue" evidence="3">
    <location>
        <position position="1"/>
    </location>
</feature>
<gene>
    <name evidence="3" type="ORF">EAH68_14415</name>
</gene>
<keyword evidence="4" id="KW-1185">Reference proteome</keyword>
<dbReference type="PANTHER" id="PTHR48085:SF5">
    <property type="entry name" value="CADMIUM_ZINC-TRANSPORTING ATPASE HMA4-RELATED"/>
    <property type="match status" value="1"/>
</dbReference>
<dbReference type="Gene3D" id="3.40.50.1000">
    <property type="entry name" value="HAD superfamily/HAD-like"/>
    <property type="match status" value="1"/>
</dbReference>
<feature type="transmembrane region" description="Helical" evidence="2">
    <location>
        <begin position="48"/>
        <end position="69"/>
    </location>
</feature>
<reference evidence="3 4" key="1">
    <citation type="submission" date="2018-12" db="EMBL/GenBank/DDBJ databases">
        <title>YIM 101343 draft genome.</title>
        <authorList>
            <person name="Chen X."/>
        </authorList>
    </citation>
    <scope>NUCLEOTIDE SEQUENCE [LARGE SCALE GENOMIC DNA]</scope>
    <source>
        <strain evidence="3 4">YIM 101343</strain>
    </source>
</reference>
<evidence type="ECO:0000313" key="4">
    <source>
        <dbReference type="Proteomes" id="UP000274907"/>
    </source>
</evidence>
<keyword evidence="2" id="KW-0812">Transmembrane</keyword>
<evidence type="ECO:0000256" key="2">
    <source>
        <dbReference type="SAM" id="Phobius"/>
    </source>
</evidence>
<feature type="transmembrane region" description="Helical" evidence="2">
    <location>
        <begin position="75"/>
        <end position="93"/>
    </location>
</feature>
<comment type="similarity">
    <text evidence="1">Belongs to the cation transport ATPase (P-type) (TC 3.A.3) family. Type IB subfamily.</text>
</comment>
<evidence type="ECO:0000256" key="1">
    <source>
        <dbReference type="ARBA" id="ARBA00006024"/>
    </source>
</evidence>
<proteinExistence type="inferred from homology"/>
<dbReference type="PANTHER" id="PTHR48085">
    <property type="entry name" value="CADMIUM/ZINC-TRANSPORTING ATPASE HMA2-RELATED"/>
    <property type="match status" value="1"/>
</dbReference>
<dbReference type="GO" id="GO:0016020">
    <property type="term" value="C:membrane"/>
    <property type="evidence" value="ECO:0007669"/>
    <property type="project" value="TreeGrafter"/>
</dbReference>
<organism evidence="3 4">
    <name type="scientific">Corynebacterium hylobatis</name>
    <dbReference type="NCBI Taxonomy" id="1859290"/>
    <lineage>
        <taxon>Bacteria</taxon>
        <taxon>Bacillati</taxon>
        <taxon>Actinomycetota</taxon>
        <taxon>Actinomycetes</taxon>
        <taxon>Mycobacteriales</taxon>
        <taxon>Corynebacteriaceae</taxon>
        <taxon>Corynebacterium</taxon>
    </lineage>
</organism>
<accession>A0A3S0BEF3</accession>
<dbReference type="GO" id="GO:0022857">
    <property type="term" value="F:transmembrane transporter activity"/>
    <property type="evidence" value="ECO:0007669"/>
    <property type="project" value="TreeGrafter"/>
</dbReference>
<protein>
    <submittedName>
        <fullName evidence="3">Cation-transporting P-type ATPase</fullName>
    </submittedName>
</protein>
<dbReference type="InterPro" id="IPR036412">
    <property type="entry name" value="HAD-like_sf"/>
</dbReference>
<name>A0A3S0BEF3_9CORY</name>
<evidence type="ECO:0000313" key="3">
    <source>
        <dbReference type="EMBL" id="RSZ61219.1"/>
    </source>
</evidence>
<dbReference type="EMBL" id="RXHJ01000032">
    <property type="protein sequence ID" value="RSZ61219.1"/>
    <property type="molecule type" value="Genomic_DNA"/>
</dbReference>
<comment type="caution">
    <text evidence="3">The sequence shown here is derived from an EMBL/GenBank/DDBJ whole genome shotgun (WGS) entry which is preliminary data.</text>
</comment>
<dbReference type="SUPFAM" id="SSF56784">
    <property type="entry name" value="HAD-like"/>
    <property type="match status" value="1"/>
</dbReference>
<dbReference type="AlphaFoldDB" id="A0A3S0BEF3"/>
<keyword evidence="2" id="KW-1133">Transmembrane helix</keyword>
<dbReference type="InterPro" id="IPR023214">
    <property type="entry name" value="HAD_sf"/>
</dbReference>
<dbReference type="InterPro" id="IPR051014">
    <property type="entry name" value="Cation_Transport_ATPase_IB"/>
</dbReference>
<dbReference type="Proteomes" id="UP000274907">
    <property type="component" value="Unassembled WGS sequence"/>
</dbReference>